<dbReference type="GO" id="GO:0006633">
    <property type="term" value="P:fatty acid biosynthetic process"/>
    <property type="evidence" value="ECO:0007669"/>
    <property type="project" value="InterPro"/>
</dbReference>
<dbReference type="InterPro" id="IPR020841">
    <property type="entry name" value="PKS_Beta-ketoAc_synthase_dom"/>
</dbReference>
<keyword evidence="3" id="KW-0808">Transferase</keyword>
<accession>A0A1U7GSI8</accession>
<sequence length="416" mass="44567">MDNQQIHDSVKGIAVIGMVGRFPGAKSVDEFWQNLCNGKESISFWSDEELELAGINPALLRDPHYVKADARLSDIEMFDAAFFDFSPREAEIMDPQHRILLECAWEALENAGYDPGADPGLTGVYLGTNLSIYMLNKLSTNPELSKSIGSSIFFSNVQDFAATRISYKLNLRGPSINISTACSTSLVAVHSACQGLMNYECDMALAGGVSIQSLQKEGYFYQEGGMTSPDGHCRAFDAKAQGTVFGDGVGIVVLKRLEDALADGDHIHAVIKGSAINNDGAAKVGYTAPSVGGQALAIADAVAIAGFNPETITYIETHGTGTPLGDPIEISALKKVFAARTGKKGFCAIGSVKTNVGHLNIAAGVTSLIKTVMALKHKMIPPSLHFEQPNPEIDFANSPFYVNTKLTEWKTNGIPR</sequence>
<dbReference type="OrthoDB" id="499075at2"/>
<keyword evidence="4" id="KW-0276">Fatty acid metabolism</keyword>
<dbReference type="SMART" id="SM00825">
    <property type="entry name" value="PKS_KS"/>
    <property type="match status" value="1"/>
</dbReference>
<dbReference type="CDD" id="cd00833">
    <property type="entry name" value="PKS"/>
    <property type="match status" value="1"/>
</dbReference>
<evidence type="ECO:0000256" key="1">
    <source>
        <dbReference type="ARBA" id="ARBA00022450"/>
    </source>
</evidence>
<dbReference type="GO" id="GO:0005886">
    <property type="term" value="C:plasma membrane"/>
    <property type="evidence" value="ECO:0007669"/>
    <property type="project" value="TreeGrafter"/>
</dbReference>
<keyword evidence="2" id="KW-0597">Phosphoprotein</keyword>
<dbReference type="GO" id="GO:0005737">
    <property type="term" value="C:cytoplasm"/>
    <property type="evidence" value="ECO:0007669"/>
    <property type="project" value="TreeGrafter"/>
</dbReference>
<dbReference type="GO" id="GO:0004315">
    <property type="term" value="F:3-oxoacyl-[acyl-carrier-protein] synthase activity"/>
    <property type="evidence" value="ECO:0007669"/>
    <property type="project" value="InterPro"/>
</dbReference>
<dbReference type="PANTHER" id="PTHR43775">
    <property type="entry name" value="FATTY ACID SYNTHASE"/>
    <property type="match status" value="1"/>
</dbReference>
<keyword evidence="6" id="KW-0511">Multifunctional enzyme</keyword>
<keyword evidence="5" id="KW-0443">Lipid metabolism</keyword>
<feature type="non-terminal residue" evidence="8">
    <location>
        <position position="416"/>
    </location>
</feature>
<keyword evidence="9" id="KW-1185">Reference proteome</keyword>
<evidence type="ECO:0000256" key="6">
    <source>
        <dbReference type="ARBA" id="ARBA00023268"/>
    </source>
</evidence>
<dbReference type="Gene3D" id="3.40.47.10">
    <property type="match status" value="1"/>
</dbReference>
<name>A0A1U7GSI8_9CYAN</name>
<dbReference type="RefSeq" id="WP_143168405.1">
    <property type="nucleotide sequence ID" value="NZ_MRCA01000034.1"/>
</dbReference>
<gene>
    <name evidence="8" type="ORF">NIES592_23985</name>
</gene>
<dbReference type="GO" id="GO:0071770">
    <property type="term" value="P:DIM/DIP cell wall layer assembly"/>
    <property type="evidence" value="ECO:0007669"/>
    <property type="project" value="TreeGrafter"/>
</dbReference>
<dbReference type="GO" id="GO:0004312">
    <property type="term" value="F:fatty acid synthase activity"/>
    <property type="evidence" value="ECO:0007669"/>
    <property type="project" value="TreeGrafter"/>
</dbReference>
<dbReference type="Pfam" id="PF02801">
    <property type="entry name" value="Ketoacyl-synt_C"/>
    <property type="match status" value="1"/>
</dbReference>
<keyword evidence="1" id="KW-0596">Phosphopantetheine</keyword>
<feature type="domain" description="Ketosynthase family 3 (KS3)" evidence="7">
    <location>
        <begin position="10"/>
        <end position="416"/>
    </location>
</feature>
<proteinExistence type="predicted"/>
<dbReference type="InterPro" id="IPR050091">
    <property type="entry name" value="PKS_NRPS_Biosynth_Enz"/>
</dbReference>
<dbReference type="InterPro" id="IPR018201">
    <property type="entry name" value="Ketoacyl_synth_AS"/>
</dbReference>
<dbReference type="EMBL" id="MRCA01000034">
    <property type="protein sequence ID" value="OKH10775.1"/>
    <property type="molecule type" value="Genomic_DNA"/>
</dbReference>
<protein>
    <submittedName>
        <fullName evidence="8">Polyketide synthase</fullName>
    </submittedName>
</protein>
<evidence type="ECO:0000313" key="8">
    <source>
        <dbReference type="EMBL" id="OKH10775.1"/>
    </source>
</evidence>
<evidence type="ECO:0000256" key="4">
    <source>
        <dbReference type="ARBA" id="ARBA00022832"/>
    </source>
</evidence>
<dbReference type="Pfam" id="PF00109">
    <property type="entry name" value="ketoacyl-synt"/>
    <property type="match status" value="1"/>
</dbReference>
<dbReference type="InterPro" id="IPR014031">
    <property type="entry name" value="Ketoacyl_synth_C"/>
</dbReference>
<reference evidence="8 9" key="1">
    <citation type="submission" date="2016-11" db="EMBL/GenBank/DDBJ databases">
        <title>Draft Genome Sequences of Nine Cyanobacterial Strains from Diverse Habitats.</title>
        <authorList>
            <person name="Zhu T."/>
            <person name="Hou S."/>
            <person name="Lu X."/>
            <person name="Hess W.R."/>
        </authorList>
    </citation>
    <scope>NUCLEOTIDE SEQUENCE [LARGE SCALE GENOMIC DNA]</scope>
    <source>
        <strain evidence="8 9">NIES-592</strain>
    </source>
</reference>
<dbReference type="InterPro" id="IPR014030">
    <property type="entry name" value="Ketoacyl_synth_N"/>
</dbReference>
<dbReference type="PROSITE" id="PS52004">
    <property type="entry name" value="KS3_2"/>
    <property type="match status" value="1"/>
</dbReference>
<dbReference type="Proteomes" id="UP000186391">
    <property type="component" value="Unassembled WGS sequence"/>
</dbReference>
<evidence type="ECO:0000256" key="3">
    <source>
        <dbReference type="ARBA" id="ARBA00022679"/>
    </source>
</evidence>
<evidence type="ECO:0000259" key="7">
    <source>
        <dbReference type="PROSITE" id="PS52004"/>
    </source>
</evidence>
<dbReference type="FunFam" id="3.40.47.10:FF:000042">
    <property type="entry name" value="Polyketide synthase Pks13"/>
    <property type="match status" value="1"/>
</dbReference>
<organism evidence="8 9">
    <name type="scientific">Fischerella major NIES-592</name>
    <dbReference type="NCBI Taxonomy" id="210994"/>
    <lineage>
        <taxon>Bacteria</taxon>
        <taxon>Bacillati</taxon>
        <taxon>Cyanobacteriota</taxon>
        <taxon>Cyanophyceae</taxon>
        <taxon>Nostocales</taxon>
        <taxon>Hapalosiphonaceae</taxon>
        <taxon>Fischerella</taxon>
    </lineage>
</organism>
<dbReference type="PANTHER" id="PTHR43775:SF37">
    <property type="entry name" value="SI:DKEY-61P9.11"/>
    <property type="match status" value="1"/>
</dbReference>
<dbReference type="PROSITE" id="PS00606">
    <property type="entry name" value="KS3_1"/>
    <property type="match status" value="1"/>
</dbReference>
<evidence type="ECO:0000256" key="5">
    <source>
        <dbReference type="ARBA" id="ARBA00023098"/>
    </source>
</evidence>
<evidence type="ECO:0000256" key="2">
    <source>
        <dbReference type="ARBA" id="ARBA00022553"/>
    </source>
</evidence>
<dbReference type="InterPro" id="IPR016039">
    <property type="entry name" value="Thiolase-like"/>
</dbReference>
<evidence type="ECO:0000313" key="9">
    <source>
        <dbReference type="Proteomes" id="UP000186391"/>
    </source>
</evidence>
<comment type="caution">
    <text evidence="8">The sequence shown here is derived from an EMBL/GenBank/DDBJ whole genome shotgun (WGS) entry which is preliminary data.</text>
</comment>
<dbReference type="AlphaFoldDB" id="A0A1U7GSI8"/>
<dbReference type="SUPFAM" id="SSF53901">
    <property type="entry name" value="Thiolase-like"/>
    <property type="match status" value="1"/>
</dbReference>